<dbReference type="PIRSF" id="PIRSF006060">
    <property type="entry name" value="AA_transporter"/>
    <property type="match status" value="1"/>
</dbReference>
<evidence type="ECO:0000256" key="1">
    <source>
        <dbReference type="ARBA" id="ARBA00004141"/>
    </source>
</evidence>
<comment type="caution">
    <text evidence="6">The sequence shown here is derived from an EMBL/GenBank/DDBJ whole genome shotgun (WGS) entry which is preliminary data.</text>
</comment>
<keyword evidence="3 5" id="KW-1133">Transmembrane helix</keyword>
<dbReference type="PANTHER" id="PTHR43243">
    <property type="entry name" value="INNER MEMBRANE TRANSPORTER YGJI-RELATED"/>
    <property type="match status" value="1"/>
</dbReference>
<evidence type="ECO:0000313" key="6">
    <source>
        <dbReference type="EMBL" id="MXG89134.1"/>
    </source>
</evidence>
<feature type="transmembrane region" description="Helical" evidence="5">
    <location>
        <begin position="262"/>
        <end position="283"/>
    </location>
</feature>
<feature type="transmembrane region" description="Helical" evidence="5">
    <location>
        <begin position="363"/>
        <end position="379"/>
    </location>
</feature>
<keyword evidence="2 5" id="KW-0812">Transmembrane</keyword>
<keyword evidence="4 5" id="KW-0472">Membrane</keyword>
<comment type="subcellular location">
    <subcellularLocation>
        <location evidence="1">Membrane</location>
        <topology evidence="1">Multi-pass membrane protein</topology>
    </subcellularLocation>
</comment>
<feature type="transmembrane region" description="Helical" evidence="5">
    <location>
        <begin position="385"/>
        <end position="405"/>
    </location>
</feature>
<dbReference type="GO" id="GO:0015171">
    <property type="term" value="F:amino acid transmembrane transporter activity"/>
    <property type="evidence" value="ECO:0007669"/>
    <property type="project" value="TreeGrafter"/>
</dbReference>
<feature type="transmembrane region" description="Helical" evidence="5">
    <location>
        <begin position="191"/>
        <end position="211"/>
    </location>
</feature>
<feature type="transmembrane region" description="Helical" evidence="5">
    <location>
        <begin position="107"/>
        <end position="132"/>
    </location>
</feature>
<name>A0A6L7F1Y5_9ACTN</name>
<evidence type="ECO:0000256" key="5">
    <source>
        <dbReference type="SAM" id="Phobius"/>
    </source>
</evidence>
<evidence type="ECO:0000256" key="3">
    <source>
        <dbReference type="ARBA" id="ARBA00022989"/>
    </source>
</evidence>
<evidence type="ECO:0000256" key="4">
    <source>
        <dbReference type="ARBA" id="ARBA00023136"/>
    </source>
</evidence>
<reference evidence="6 7" key="1">
    <citation type="submission" date="2019-12" db="EMBL/GenBank/DDBJ databases">
        <authorList>
            <person name="Kun Z."/>
        </authorList>
    </citation>
    <scope>NUCLEOTIDE SEQUENCE [LARGE SCALE GENOMIC DNA]</scope>
    <source>
        <strain evidence="6 7">YIM 123512</strain>
    </source>
</reference>
<evidence type="ECO:0000313" key="7">
    <source>
        <dbReference type="Proteomes" id="UP000473325"/>
    </source>
</evidence>
<dbReference type="Gene3D" id="1.20.1740.10">
    <property type="entry name" value="Amino acid/polyamine transporter I"/>
    <property type="match status" value="1"/>
</dbReference>
<feature type="transmembrane region" description="Helical" evidence="5">
    <location>
        <begin position="308"/>
        <end position="331"/>
    </location>
</feature>
<dbReference type="GO" id="GO:0016020">
    <property type="term" value="C:membrane"/>
    <property type="evidence" value="ECO:0007669"/>
    <property type="project" value="UniProtKB-SubCell"/>
</dbReference>
<dbReference type="RefSeq" id="WP_160876253.1">
    <property type="nucleotide sequence ID" value="NZ_WUEK01000003.1"/>
</dbReference>
<accession>A0A6L7F1Y5</accession>
<dbReference type="PANTHER" id="PTHR43243:SF24">
    <property type="entry name" value="CATIONIC AMINO ACID TRANSPORT INTEGRAL MEMBRANE PROTEIN ROCE-RELATED"/>
    <property type="match status" value="1"/>
</dbReference>
<organism evidence="6 7">
    <name type="scientific">Nocardioides flavescens</name>
    <dbReference type="NCBI Taxonomy" id="2691959"/>
    <lineage>
        <taxon>Bacteria</taxon>
        <taxon>Bacillati</taxon>
        <taxon>Actinomycetota</taxon>
        <taxon>Actinomycetes</taxon>
        <taxon>Propionibacteriales</taxon>
        <taxon>Nocardioidaceae</taxon>
        <taxon>Nocardioides</taxon>
    </lineage>
</organism>
<feature type="transmembrane region" description="Helical" evidence="5">
    <location>
        <begin position="442"/>
        <end position="460"/>
    </location>
</feature>
<feature type="transmembrane region" description="Helical" evidence="5">
    <location>
        <begin position="66"/>
        <end position="86"/>
    </location>
</feature>
<dbReference type="Pfam" id="PF13520">
    <property type="entry name" value="AA_permease_2"/>
    <property type="match status" value="1"/>
</dbReference>
<evidence type="ECO:0000256" key="2">
    <source>
        <dbReference type="ARBA" id="ARBA00022692"/>
    </source>
</evidence>
<dbReference type="EMBL" id="WUEK01000003">
    <property type="protein sequence ID" value="MXG89134.1"/>
    <property type="molecule type" value="Genomic_DNA"/>
</dbReference>
<protein>
    <submittedName>
        <fullName evidence="6">Amino acid permease</fullName>
    </submittedName>
</protein>
<feature type="transmembrane region" description="Helical" evidence="5">
    <location>
        <begin position="161"/>
        <end position="179"/>
    </location>
</feature>
<feature type="transmembrane region" description="Helical" evidence="5">
    <location>
        <begin position="223"/>
        <end position="241"/>
    </location>
</feature>
<feature type="transmembrane region" description="Helical" evidence="5">
    <location>
        <begin position="417"/>
        <end position="436"/>
    </location>
</feature>
<keyword evidence="7" id="KW-1185">Reference proteome</keyword>
<dbReference type="Proteomes" id="UP000473325">
    <property type="component" value="Unassembled WGS sequence"/>
</dbReference>
<proteinExistence type="predicted"/>
<sequence>MAGTGLLRRKSIDAMIASSRGEDGGAHLERSMGVFPLMMFGVGATIGTGIFFVMSETVPEAGPAVIFSFVIVGVIAGLTALCYAEVASTVPVSGSAYSYAMASIGELPAYIVGWCLILEYGVAASATSVGWAEYFNQLLDDVFGVRIPHALSAGALADDPGVVNLPAVVLVALCCVLLLRGARESARANAIMVCIKLAVLGLFVVVAAFGFTSGHFTPFAPEGFSGVAAALPPIFFTFIGLDACSTAGEEARDPGRTIPRAIVGALLIVTAFYVLVAVAAVGAQQAGSFEGQEAGLAVILSDVTGSDIPAIVLSVGAVISVFSVTLVTIYGQTRILFAMGRDGMLPKAFSEVDSRTLSPNKNVVVTCVFVGLLASTVPIDKLWDLVSIGTLAAFIVVSATVIILRRTRPDLERAFEVPLYPFLPIASIVACLWVATKVPGETWFLVAGWLVLALVLYAAYGRRHSVLAVTRK</sequence>
<dbReference type="AlphaFoldDB" id="A0A6L7F1Y5"/>
<dbReference type="InterPro" id="IPR002293">
    <property type="entry name" value="AA/rel_permease1"/>
</dbReference>
<gene>
    <name evidence="6" type="ORF">GRQ65_06175</name>
</gene>
<feature type="transmembrane region" description="Helical" evidence="5">
    <location>
        <begin position="34"/>
        <end position="54"/>
    </location>
</feature>